<dbReference type="EMBL" id="JARKIF010000137">
    <property type="protein sequence ID" value="KAJ7603580.1"/>
    <property type="molecule type" value="Genomic_DNA"/>
</dbReference>
<accession>A0AAD7F8Q0</accession>
<name>A0AAD7F8Q0_9AGAR</name>
<comment type="caution">
    <text evidence="1">The sequence shown here is derived from an EMBL/GenBank/DDBJ whole genome shotgun (WGS) entry which is preliminary data.</text>
</comment>
<evidence type="ECO:0000313" key="1">
    <source>
        <dbReference type="EMBL" id="KAJ7603580.1"/>
    </source>
</evidence>
<organism evidence="1 2">
    <name type="scientific">Roridomyces roridus</name>
    <dbReference type="NCBI Taxonomy" id="1738132"/>
    <lineage>
        <taxon>Eukaryota</taxon>
        <taxon>Fungi</taxon>
        <taxon>Dikarya</taxon>
        <taxon>Basidiomycota</taxon>
        <taxon>Agaricomycotina</taxon>
        <taxon>Agaricomycetes</taxon>
        <taxon>Agaricomycetidae</taxon>
        <taxon>Agaricales</taxon>
        <taxon>Marasmiineae</taxon>
        <taxon>Mycenaceae</taxon>
        <taxon>Roridomyces</taxon>
    </lineage>
</organism>
<evidence type="ECO:0000313" key="2">
    <source>
        <dbReference type="Proteomes" id="UP001221142"/>
    </source>
</evidence>
<sequence>WISSESTSAPAAAVNSTHTCRQSSEPFTYKSDPDESIGLASFTMVHLSRLLLTASLIGANFAYKTPVQTIHSDWREIALRVFDLDTGVKAFPASGSGTIFNDVPTTLHYFNNSLTGFVRKKSVFAAHGLLAATLTGLKALNESAFAYGMAVDRAVPHGYTKEALFAIAETFNTTIAAFES</sequence>
<protein>
    <submittedName>
        <fullName evidence="1">Uncharacterized protein</fullName>
    </submittedName>
</protein>
<gene>
    <name evidence="1" type="ORF">FB45DRAFT_960186</name>
</gene>
<feature type="non-terminal residue" evidence="1">
    <location>
        <position position="180"/>
    </location>
</feature>
<dbReference type="AlphaFoldDB" id="A0AAD7F8Q0"/>
<keyword evidence="2" id="KW-1185">Reference proteome</keyword>
<dbReference type="Proteomes" id="UP001221142">
    <property type="component" value="Unassembled WGS sequence"/>
</dbReference>
<proteinExistence type="predicted"/>
<reference evidence="1" key="1">
    <citation type="submission" date="2023-03" db="EMBL/GenBank/DDBJ databases">
        <title>Massive genome expansion in bonnet fungi (Mycena s.s.) driven by repeated elements and novel gene families across ecological guilds.</title>
        <authorList>
            <consortium name="Lawrence Berkeley National Laboratory"/>
            <person name="Harder C.B."/>
            <person name="Miyauchi S."/>
            <person name="Viragh M."/>
            <person name="Kuo A."/>
            <person name="Thoen E."/>
            <person name="Andreopoulos B."/>
            <person name="Lu D."/>
            <person name="Skrede I."/>
            <person name="Drula E."/>
            <person name="Henrissat B."/>
            <person name="Morin E."/>
            <person name="Kohler A."/>
            <person name="Barry K."/>
            <person name="LaButti K."/>
            <person name="Morin E."/>
            <person name="Salamov A."/>
            <person name="Lipzen A."/>
            <person name="Mereny Z."/>
            <person name="Hegedus B."/>
            <person name="Baldrian P."/>
            <person name="Stursova M."/>
            <person name="Weitz H."/>
            <person name="Taylor A."/>
            <person name="Grigoriev I.V."/>
            <person name="Nagy L.G."/>
            <person name="Martin F."/>
            <person name="Kauserud H."/>
        </authorList>
    </citation>
    <scope>NUCLEOTIDE SEQUENCE</scope>
    <source>
        <strain evidence="1">9284</strain>
    </source>
</reference>